<dbReference type="Proteomes" id="UP000178911">
    <property type="component" value="Unassembled WGS sequence"/>
</dbReference>
<dbReference type="InterPro" id="IPR001296">
    <property type="entry name" value="Glyco_trans_1"/>
</dbReference>
<protein>
    <recommendedName>
        <fullName evidence="5">Glycosyl transferase family 1 domain-containing protein</fullName>
    </recommendedName>
</protein>
<dbReference type="SUPFAM" id="SSF53756">
    <property type="entry name" value="UDP-Glycosyltransferase/glycogen phosphorylase"/>
    <property type="match status" value="1"/>
</dbReference>
<name>A0A1F8GH93_9BACT</name>
<accession>A0A1F8GH93</accession>
<organism evidence="3 4">
    <name type="scientific">Candidatus Yanofskybacteria bacterium RIFCSPLOWO2_01_FULL_43_22</name>
    <dbReference type="NCBI Taxonomy" id="1802695"/>
    <lineage>
        <taxon>Bacteria</taxon>
        <taxon>Candidatus Yanofskyibacteriota</taxon>
    </lineage>
</organism>
<dbReference type="Pfam" id="PF13439">
    <property type="entry name" value="Glyco_transf_4"/>
    <property type="match status" value="1"/>
</dbReference>
<dbReference type="STRING" id="1802695.A3A13_01200"/>
<dbReference type="Gene3D" id="3.40.50.2000">
    <property type="entry name" value="Glycogen Phosphorylase B"/>
    <property type="match status" value="2"/>
</dbReference>
<evidence type="ECO:0000313" key="3">
    <source>
        <dbReference type="EMBL" id="OGN24671.1"/>
    </source>
</evidence>
<comment type="caution">
    <text evidence="3">The sequence shown here is derived from an EMBL/GenBank/DDBJ whole genome shotgun (WGS) entry which is preliminary data.</text>
</comment>
<feature type="domain" description="Glycosyl transferase family 1" evidence="1">
    <location>
        <begin position="190"/>
        <end position="360"/>
    </location>
</feature>
<dbReference type="CDD" id="cd03801">
    <property type="entry name" value="GT4_PimA-like"/>
    <property type="match status" value="1"/>
</dbReference>
<reference evidence="3 4" key="1">
    <citation type="journal article" date="2016" name="Nat. Commun.">
        <title>Thousands of microbial genomes shed light on interconnected biogeochemical processes in an aquifer system.</title>
        <authorList>
            <person name="Anantharaman K."/>
            <person name="Brown C.T."/>
            <person name="Hug L.A."/>
            <person name="Sharon I."/>
            <person name="Castelle C.J."/>
            <person name="Probst A.J."/>
            <person name="Thomas B.C."/>
            <person name="Singh A."/>
            <person name="Wilkins M.J."/>
            <person name="Karaoz U."/>
            <person name="Brodie E.L."/>
            <person name="Williams K.H."/>
            <person name="Hubbard S.S."/>
            <person name="Banfield J.F."/>
        </authorList>
    </citation>
    <scope>NUCLEOTIDE SEQUENCE [LARGE SCALE GENOMIC DNA]</scope>
</reference>
<dbReference type="AlphaFoldDB" id="A0A1F8GH93"/>
<dbReference type="InterPro" id="IPR050194">
    <property type="entry name" value="Glycosyltransferase_grp1"/>
</dbReference>
<feature type="domain" description="Glycosyltransferase subfamily 4-like N-terminal" evidence="2">
    <location>
        <begin position="18"/>
        <end position="178"/>
    </location>
</feature>
<dbReference type="GO" id="GO:0016757">
    <property type="term" value="F:glycosyltransferase activity"/>
    <property type="evidence" value="ECO:0007669"/>
    <property type="project" value="InterPro"/>
</dbReference>
<dbReference type="Pfam" id="PF00534">
    <property type="entry name" value="Glycos_transf_1"/>
    <property type="match status" value="1"/>
</dbReference>
<dbReference type="PANTHER" id="PTHR45947:SF14">
    <property type="entry name" value="SLL1723 PROTEIN"/>
    <property type="match status" value="1"/>
</dbReference>
<dbReference type="EMBL" id="MGKJ01000010">
    <property type="protein sequence ID" value="OGN24671.1"/>
    <property type="molecule type" value="Genomic_DNA"/>
</dbReference>
<evidence type="ECO:0000259" key="1">
    <source>
        <dbReference type="Pfam" id="PF00534"/>
    </source>
</evidence>
<dbReference type="PANTHER" id="PTHR45947">
    <property type="entry name" value="SULFOQUINOVOSYL TRANSFERASE SQD2"/>
    <property type="match status" value="1"/>
</dbReference>
<sequence>MQEKSRILVFTTAYRPMIGGSEIALEEMIRRLPDIFFDIVTPRHSKEYKPLEVGGNFCIHRVGPGFESAKIFFPVLGFIKARQLMKSNKYDAVHAYQASQGGGAAWLVKLFSPRLPFILTMQEGKKLDGQLFLLNWLRGLIIKKADMVTVISNYLKEYVQKVSKNKSIFLIPNGVDLKNFPISIRQPADQFPITEKRKTIITVSRLVPKNGLGDLIKAFRILNTKYKIQDTKLLIIGDGKQREELFNLASGLGLKDRVEFAGSVPNVELQEYLSSASIFVRPSLSEGLGIAFLEAMAAGLPIVATPVGGIPDFLKDPSTHSGQATGLFCKVNDPEDIAEKINRILTDDDLRNRLILNGRKLVEEKYTWDKIADQFKNLYDSI</sequence>
<proteinExistence type="predicted"/>
<dbReference type="InterPro" id="IPR028098">
    <property type="entry name" value="Glyco_trans_4-like_N"/>
</dbReference>
<evidence type="ECO:0000259" key="2">
    <source>
        <dbReference type="Pfam" id="PF13439"/>
    </source>
</evidence>
<evidence type="ECO:0000313" key="4">
    <source>
        <dbReference type="Proteomes" id="UP000178911"/>
    </source>
</evidence>
<evidence type="ECO:0008006" key="5">
    <source>
        <dbReference type="Google" id="ProtNLM"/>
    </source>
</evidence>
<gene>
    <name evidence="3" type="ORF">A3A13_01200</name>
</gene>